<feature type="domain" description="Prolamin-like" evidence="10">
    <location>
        <begin position="48"/>
        <end position="112"/>
    </location>
</feature>
<organism evidence="11 12">
    <name type="scientific">Rubroshorea leprosula</name>
    <dbReference type="NCBI Taxonomy" id="152421"/>
    <lineage>
        <taxon>Eukaryota</taxon>
        <taxon>Viridiplantae</taxon>
        <taxon>Streptophyta</taxon>
        <taxon>Embryophyta</taxon>
        <taxon>Tracheophyta</taxon>
        <taxon>Spermatophyta</taxon>
        <taxon>Magnoliopsida</taxon>
        <taxon>eudicotyledons</taxon>
        <taxon>Gunneridae</taxon>
        <taxon>Pentapetalae</taxon>
        <taxon>rosids</taxon>
        <taxon>malvids</taxon>
        <taxon>Malvales</taxon>
        <taxon>Dipterocarpaceae</taxon>
        <taxon>Rubroshorea</taxon>
    </lineage>
</organism>
<dbReference type="PANTHER" id="PTHR35293">
    <property type="entry name" value="EGG CELL-SECRETED PROTEIN 1.5"/>
    <property type="match status" value="1"/>
</dbReference>
<evidence type="ECO:0000256" key="2">
    <source>
        <dbReference type="ARBA" id="ARBA00004613"/>
    </source>
</evidence>
<dbReference type="Proteomes" id="UP001054252">
    <property type="component" value="Unassembled WGS sequence"/>
</dbReference>
<keyword evidence="6" id="KW-0968">Cytoplasmic vesicle</keyword>
<feature type="chain" id="PRO_5043528892" description="Prolamin-like domain-containing protein" evidence="9">
    <location>
        <begin position="25"/>
        <end position="135"/>
    </location>
</feature>
<evidence type="ECO:0000256" key="5">
    <source>
        <dbReference type="ARBA" id="ARBA00023279"/>
    </source>
</evidence>
<evidence type="ECO:0000256" key="4">
    <source>
        <dbReference type="ARBA" id="ARBA00022729"/>
    </source>
</evidence>
<keyword evidence="12" id="KW-1185">Reference proteome</keyword>
<feature type="signal peptide" evidence="9">
    <location>
        <begin position="1"/>
        <end position="24"/>
    </location>
</feature>
<dbReference type="GO" id="GO:0080155">
    <property type="term" value="P:regulation of double fertilization forming a zygote and endosperm"/>
    <property type="evidence" value="ECO:0007669"/>
    <property type="project" value="UniProtKB-ARBA"/>
</dbReference>
<evidence type="ECO:0000256" key="3">
    <source>
        <dbReference type="ARBA" id="ARBA00022525"/>
    </source>
</evidence>
<comment type="subcellular location">
    <subcellularLocation>
        <location evidence="1">Cytoplasmic vesicle</location>
    </subcellularLocation>
    <subcellularLocation>
        <location evidence="2">Secreted</location>
    </subcellularLocation>
</comment>
<evidence type="ECO:0000313" key="11">
    <source>
        <dbReference type="EMBL" id="GKV25243.1"/>
    </source>
</evidence>
<keyword evidence="5" id="KW-0278">Fertilization</keyword>
<reference evidence="11 12" key="1">
    <citation type="journal article" date="2021" name="Commun. Biol.">
        <title>The genome of Shorea leprosula (Dipterocarpaceae) highlights the ecological relevance of drought in aseasonal tropical rainforests.</title>
        <authorList>
            <person name="Ng K.K.S."/>
            <person name="Kobayashi M.J."/>
            <person name="Fawcett J.A."/>
            <person name="Hatakeyama M."/>
            <person name="Paape T."/>
            <person name="Ng C.H."/>
            <person name="Ang C.C."/>
            <person name="Tnah L.H."/>
            <person name="Lee C.T."/>
            <person name="Nishiyama T."/>
            <person name="Sese J."/>
            <person name="O'Brien M.J."/>
            <person name="Copetti D."/>
            <person name="Mohd Noor M.I."/>
            <person name="Ong R.C."/>
            <person name="Putra M."/>
            <person name="Sireger I.Z."/>
            <person name="Indrioko S."/>
            <person name="Kosugi Y."/>
            <person name="Izuno A."/>
            <person name="Isagi Y."/>
            <person name="Lee S.L."/>
            <person name="Shimizu K.K."/>
        </authorList>
    </citation>
    <scope>NUCLEOTIDE SEQUENCE [LARGE SCALE GENOMIC DNA]</scope>
    <source>
        <strain evidence="11">214</strain>
    </source>
</reference>
<dbReference type="PANTHER" id="PTHR35293:SF10">
    <property type="entry name" value="EGG CELL-SECRETED PROTEIN 1.2-RELATED"/>
    <property type="match status" value="1"/>
</dbReference>
<dbReference type="GO" id="GO:2000008">
    <property type="term" value="P:regulation of protein localization to cell surface"/>
    <property type="evidence" value="ECO:0007669"/>
    <property type="project" value="UniProtKB-ARBA"/>
</dbReference>
<name>A0AAV5KKX4_9ROSI</name>
<dbReference type="InterPro" id="IPR008502">
    <property type="entry name" value="Prolamin-like"/>
</dbReference>
<accession>A0AAV5KKX4</accession>
<evidence type="ECO:0000256" key="9">
    <source>
        <dbReference type="SAM" id="SignalP"/>
    </source>
</evidence>
<proteinExistence type="inferred from homology"/>
<evidence type="ECO:0000256" key="8">
    <source>
        <dbReference type="ARBA" id="ARBA00034484"/>
    </source>
</evidence>
<sequence>MALMRNSFLFLALAAVLLASATSTRDLIPIKPGQDLAARLESSGGLVECWNALMELKSCTNEIVLFFINGETSIGPDCCHSIEIITRNCWPAMLTSLGFTAEEGTILTGYCDGATSSPTATPPAATPPVSATSWV</sequence>
<dbReference type="GO" id="GO:0009567">
    <property type="term" value="P:double fertilization forming a zygote and endosperm"/>
    <property type="evidence" value="ECO:0007669"/>
    <property type="project" value="InterPro"/>
</dbReference>
<dbReference type="EMBL" id="BPVZ01000068">
    <property type="protein sequence ID" value="GKV25243.1"/>
    <property type="molecule type" value="Genomic_DNA"/>
</dbReference>
<keyword evidence="4 9" id="KW-0732">Signal</keyword>
<evidence type="ECO:0000259" key="10">
    <source>
        <dbReference type="Pfam" id="PF05617"/>
    </source>
</evidence>
<comment type="caution">
    <text evidence="11">The sequence shown here is derived from an EMBL/GenBank/DDBJ whole genome shotgun (WGS) entry which is preliminary data.</text>
</comment>
<keyword evidence="3" id="KW-0964">Secreted</keyword>
<evidence type="ECO:0000256" key="6">
    <source>
        <dbReference type="ARBA" id="ARBA00023329"/>
    </source>
</evidence>
<evidence type="ECO:0000313" key="12">
    <source>
        <dbReference type="Proteomes" id="UP001054252"/>
    </source>
</evidence>
<dbReference type="GO" id="GO:0005576">
    <property type="term" value="C:extracellular region"/>
    <property type="evidence" value="ECO:0007669"/>
    <property type="project" value="UniProtKB-SubCell"/>
</dbReference>
<comment type="function">
    <text evidence="7">Involved in the regulation of gamete interactions during the double fertilization and to prevent multiple-pollen tube attraction; mediates the redistribution of the gamete fusogen HAP2/GCS1 to the cell surface after secretion upon sperm arrival.</text>
</comment>
<evidence type="ECO:0000256" key="1">
    <source>
        <dbReference type="ARBA" id="ARBA00004541"/>
    </source>
</evidence>
<dbReference type="GO" id="GO:0031410">
    <property type="term" value="C:cytoplasmic vesicle"/>
    <property type="evidence" value="ECO:0007669"/>
    <property type="project" value="UniProtKB-SubCell"/>
</dbReference>
<comment type="similarity">
    <text evidence="8">Belongs to the plant egg cell-secreted peptide family.</text>
</comment>
<protein>
    <recommendedName>
        <fullName evidence="10">Prolamin-like domain-containing protein</fullName>
    </recommendedName>
</protein>
<dbReference type="Pfam" id="PF05617">
    <property type="entry name" value="Prolamin_like"/>
    <property type="match status" value="1"/>
</dbReference>
<dbReference type="InterPro" id="IPR044711">
    <property type="entry name" value="EC11-15"/>
</dbReference>
<evidence type="ECO:0000256" key="7">
    <source>
        <dbReference type="ARBA" id="ARBA00034457"/>
    </source>
</evidence>
<dbReference type="AlphaFoldDB" id="A0AAV5KKX4"/>
<gene>
    <name evidence="11" type="ORF">SLEP1_g34707</name>
</gene>